<sequence>MGIYRHLSVEQLQAKRDKLMQALEARLTLPTTASGGGRSVQFNQDTTQIERQIQAIHEELDSRTGKRRGPIYLV</sequence>
<protein>
    <submittedName>
        <fullName evidence="2">Uncharacterized protein</fullName>
    </submittedName>
</protein>
<dbReference type="EMBL" id="CP020121">
    <property type="protein sequence ID" value="AQZ99117.1"/>
    <property type="molecule type" value="Genomic_DNA"/>
</dbReference>
<accession>A0A0W7YS68</accession>
<accession>A0A1V3TGW6</accession>
<evidence type="ECO:0000313" key="4">
    <source>
        <dbReference type="Proteomes" id="UP000242792"/>
    </source>
</evidence>
<gene>
    <name evidence="2" type="ORF">AS359_04280</name>
    <name evidence="1" type="ORF">B5M06_13495</name>
</gene>
<organism evidence="2 3">
    <name type="scientific">Comamonas kerstersii</name>
    <dbReference type="NCBI Taxonomy" id="225992"/>
    <lineage>
        <taxon>Bacteria</taxon>
        <taxon>Pseudomonadati</taxon>
        <taxon>Pseudomonadota</taxon>
        <taxon>Betaproteobacteria</taxon>
        <taxon>Burkholderiales</taxon>
        <taxon>Comamonadaceae</taxon>
        <taxon>Comamonas</taxon>
    </lineage>
</organism>
<reference evidence="1 4" key="2">
    <citation type="submission" date="2017-03" db="EMBL/GenBank/DDBJ databases">
        <title>Rapid Whole Genome Sequencing of Comamonas kerstersii Causing Continuous ambulatory Peritoneal Dialysis-Associated Peritonitis.</title>
        <authorList>
            <person name="Zheng B."/>
        </authorList>
    </citation>
    <scope>NUCLEOTIDE SEQUENCE [LARGE SCALE GENOMIC DNA]</scope>
    <source>
        <strain evidence="1 4">8943</strain>
    </source>
</reference>
<dbReference type="STRING" id="225992.B5M06_13495"/>
<dbReference type="AlphaFoldDB" id="A0A0W7YS68"/>
<dbReference type="KEGG" id="cke:B5M06_13495"/>
<dbReference type="EMBL" id="LPXH01000041">
    <property type="protein sequence ID" value="KUF37935.1"/>
    <property type="molecule type" value="Genomic_DNA"/>
</dbReference>
<proteinExistence type="predicted"/>
<dbReference type="Proteomes" id="UP000242792">
    <property type="component" value="Chromosome"/>
</dbReference>
<accession>A0A1V0BGT3</accession>
<dbReference type="GeneID" id="83040331"/>
<keyword evidence="3" id="KW-1185">Reference proteome</keyword>
<dbReference type="RefSeq" id="WP_054065269.1">
    <property type="nucleotide sequence ID" value="NZ_CP020121.1"/>
</dbReference>
<dbReference type="Proteomes" id="UP000053300">
    <property type="component" value="Unassembled WGS sequence"/>
</dbReference>
<name>A0A0W7YS68_9BURK</name>
<evidence type="ECO:0000313" key="3">
    <source>
        <dbReference type="Proteomes" id="UP000053300"/>
    </source>
</evidence>
<evidence type="ECO:0000313" key="1">
    <source>
        <dbReference type="EMBL" id="AQZ99117.1"/>
    </source>
</evidence>
<reference evidence="2 3" key="1">
    <citation type="submission" date="2015-12" db="EMBL/GenBank/DDBJ databases">
        <title>Complete genome sequence of a multi-drug resistant strain Acidovorax sp. 12322-1.</title>
        <authorList>
            <person name="Ming D."/>
            <person name="Wang M."/>
            <person name="Hu S."/>
            <person name="Zhou Y."/>
            <person name="Jiang T."/>
        </authorList>
    </citation>
    <scope>NUCLEOTIDE SEQUENCE [LARGE SCALE GENOMIC DNA]</scope>
    <source>
        <strain evidence="2 3">12322-1</strain>
    </source>
</reference>
<dbReference type="OrthoDB" id="8911736at2"/>
<evidence type="ECO:0000313" key="2">
    <source>
        <dbReference type="EMBL" id="KUF37935.1"/>
    </source>
</evidence>